<feature type="non-terminal residue" evidence="1">
    <location>
        <position position="423"/>
    </location>
</feature>
<dbReference type="Proteomes" id="UP000789920">
    <property type="component" value="Unassembled WGS sequence"/>
</dbReference>
<sequence length="423" mass="49958">NGLFPFSHGHYAYRYYYVVSPKLVLVLCTTLLRKEFREYGLISNFVCEFFKDVPHPGIPKCVKINNERGHNNTRNPLTFIDSFLNSLDLKIENSDILTFPFVKVNSATVHLVNTIILNETKPDEVLSFLSHSNLYKTIVKYHKNKELDIIKQDHTGLKKKLFVALNRTHKENIGLRKNLSANYTYNWQECKIVQNSDPENLLRDNLIEIVQNSNPEEQDHNLTKVVQNFDPEERDYNLTKLVQNFDPEERDQLRDNFTEIVQNSNSEERDQLQDNLIEIVQNYNSEERDQLQDNLTKIVQNYNSEERDQLLDNLTNIVQNSDPEEQDHLLDYFTDIVQNFDRKLHDNFIYQYLKSLMNKQFHKLRLISPNPAARRWAIQEDVMRRKGFELNHKVNNKDWPNPYEQCLHKGPFDKVKILASNCG</sequence>
<dbReference type="EMBL" id="CAJVQC010083335">
    <property type="protein sequence ID" value="CAG8820229.1"/>
    <property type="molecule type" value="Genomic_DNA"/>
</dbReference>
<evidence type="ECO:0000313" key="2">
    <source>
        <dbReference type="Proteomes" id="UP000789920"/>
    </source>
</evidence>
<comment type="caution">
    <text evidence="1">The sequence shown here is derived from an EMBL/GenBank/DDBJ whole genome shotgun (WGS) entry which is preliminary data.</text>
</comment>
<name>A0ACA9S2S4_9GLOM</name>
<gene>
    <name evidence="1" type="ORF">RPERSI_LOCUS25314</name>
</gene>
<protein>
    <submittedName>
        <fullName evidence="1">10527_t:CDS:1</fullName>
    </submittedName>
</protein>
<keyword evidence="2" id="KW-1185">Reference proteome</keyword>
<reference evidence="1" key="1">
    <citation type="submission" date="2021-06" db="EMBL/GenBank/DDBJ databases">
        <authorList>
            <person name="Kallberg Y."/>
            <person name="Tangrot J."/>
            <person name="Rosling A."/>
        </authorList>
    </citation>
    <scope>NUCLEOTIDE SEQUENCE</scope>
    <source>
        <strain evidence="1">MA461A</strain>
    </source>
</reference>
<organism evidence="1 2">
    <name type="scientific">Racocetra persica</name>
    <dbReference type="NCBI Taxonomy" id="160502"/>
    <lineage>
        <taxon>Eukaryota</taxon>
        <taxon>Fungi</taxon>
        <taxon>Fungi incertae sedis</taxon>
        <taxon>Mucoromycota</taxon>
        <taxon>Glomeromycotina</taxon>
        <taxon>Glomeromycetes</taxon>
        <taxon>Diversisporales</taxon>
        <taxon>Gigasporaceae</taxon>
        <taxon>Racocetra</taxon>
    </lineage>
</organism>
<proteinExistence type="predicted"/>
<evidence type="ECO:0000313" key="1">
    <source>
        <dbReference type="EMBL" id="CAG8820229.1"/>
    </source>
</evidence>
<feature type="non-terminal residue" evidence="1">
    <location>
        <position position="1"/>
    </location>
</feature>
<accession>A0ACA9S2S4</accession>